<evidence type="ECO:0000259" key="3">
    <source>
        <dbReference type="Pfam" id="PF05618"/>
    </source>
</evidence>
<dbReference type="PANTHER" id="PTHR38037:SF2">
    <property type="entry name" value="ATP-DEPENDENT ZINC PROTEASE DOMAIN-CONTAINING PROTEIN-RELATED"/>
    <property type="match status" value="1"/>
</dbReference>
<reference evidence="4 5" key="1">
    <citation type="submission" date="2016-06" db="EMBL/GenBank/DDBJ databases">
        <authorList>
            <person name="Kjaerup R.B."/>
            <person name="Dalgaard T.S."/>
            <person name="Juul-Madsen H.R."/>
        </authorList>
    </citation>
    <scope>NUCLEOTIDE SEQUENCE [LARGE SCALE GENOMIC DNA]</scope>
    <source>
        <strain evidence="4 5">1S159</strain>
    </source>
</reference>
<dbReference type="Gene3D" id="2.40.70.10">
    <property type="entry name" value="Acid Proteases"/>
    <property type="match status" value="1"/>
</dbReference>
<protein>
    <recommendedName>
        <fullName evidence="3">Retropepsin-like aspartic endopeptidase domain-containing protein</fullName>
    </recommendedName>
</protein>
<dbReference type="Pfam" id="PF05618">
    <property type="entry name" value="Zn_protease"/>
    <property type="match status" value="1"/>
</dbReference>
<dbReference type="InterPro" id="IPR008503">
    <property type="entry name" value="Asp_endopeptidase"/>
</dbReference>
<feature type="compositionally biased region" description="Basic and acidic residues" evidence="1">
    <location>
        <begin position="48"/>
        <end position="66"/>
    </location>
</feature>
<dbReference type="SUPFAM" id="SSF50630">
    <property type="entry name" value="Acid proteases"/>
    <property type="match status" value="1"/>
</dbReference>
<dbReference type="InterPro" id="IPR021109">
    <property type="entry name" value="Peptidase_aspartic_dom_sf"/>
</dbReference>
<dbReference type="STRING" id="688.A6E04_03920"/>
<gene>
    <name evidence="4" type="ORF">A6E04_03920</name>
</gene>
<keyword evidence="2" id="KW-0732">Signal</keyword>
<accession>A0A1B9P3I7</accession>
<feature type="compositionally biased region" description="Low complexity" evidence="1">
    <location>
        <begin position="24"/>
        <end position="33"/>
    </location>
</feature>
<sequence length="222" mass="24669">MKITKKWSTLLLPILLAGCMSTTATTTPETGTTDKPVVEQPVTPETKPAVKPETKPAVKPEQKPQVDPKPPVATNLKTADGKLILGEEEWMYIKAINHNAKARIDTGATTSSISAVDIEMFERDGKDWVKFKLAHGAGETKEFESPVARIVTIRQSSTEKRTDRPVIEAWVQIGDLETKTEFTLNDRTHMTFPVLLGRTFFRDVAVVDVSKKFIQPKVKLAK</sequence>
<organism evidence="4 5">
    <name type="scientific">Aliivibrio logei</name>
    <name type="common">Vibrio logei</name>
    <dbReference type="NCBI Taxonomy" id="688"/>
    <lineage>
        <taxon>Bacteria</taxon>
        <taxon>Pseudomonadati</taxon>
        <taxon>Pseudomonadota</taxon>
        <taxon>Gammaproteobacteria</taxon>
        <taxon>Vibrionales</taxon>
        <taxon>Vibrionaceae</taxon>
        <taxon>Aliivibrio</taxon>
    </lineage>
</organism>
<dbReference type="Proteomes" id="UP000093523">
    <property type="component" value="Unassembled WGS sequence"/>
</dbReference>
<dbReference type="PANTHER" id="PTHR38037">
    <property type="entry name" value="ZN_PROTEASE DOMAIN-CONTAINING PROTEIN"/>
    <property type="match status" value="1"/>
</dbReference>
<dbReference type="PROSITE" id="PS51257">
    <property type="entry name" value="PROKAR_LIPOPROTEIN"/>
    <property type="match status" value="1"/>
</dbReference>
<dbReference type="OrthoDB" id="8546610at2"/>
<dbReference type="AlphaFoldDB" id="A0A1B9P3I7"/>
<evidence type="ECO:0000313" key="5">
    <source>
        <dbReference type="Proteomes" id="UP000093523"/>
    </source>
</evidence>
<evidence type="ECO:0000313" key="4">
    <source>
        <dbReference type="EMBL" id="OCH23058.1"/>
    </source>
</evidence>
<feature type="domain" description="Retropepsin-like aspartic endopeptidase" evidence="3">
    <location>
        <begin position="84"/>
        <end position="217"/>
    </location>
</feature>
<feature type="chain" id="PRO_5008632565" description="Retropepsin-like aspartic endopeptidase domain-containing protein" evidence="2">
    <location>
        <begin position="25"/>
        <end position="222"/>
    </location>
</feature>
<dbReference type="EMBL" id="MAJU01000004">
    <property type="protein sequence ID" value="OCH23058.1"/>
    <property type="molecule type" value="Genomic_DNA"/>
</dbReference>
<comment type="caution">
    <text evidence="4">The sequence shown here is derived from an EMBL/GenBank/DDBJ whole genome shotgun (WGS) entry which is preliminary data.</text>
</comment>
<evidence type="ECO:0000256" key="2">
    <source>
        <dbReference type="SAM" id="SignalP"/>
    </source>
</evidence>
<dbReference type="RefSeq" id="WP_017021873.1">
    <property type="nucleotide sequence ID" value="NZ_CAWMPN010000004.1"/>
</dbReference>
<evidence type="ECO:0000256" key="1">
    <source>
        <dbReference type="SAM" id="MobiDB-lite"/>
    </source>
</evidence>
<feature type="region of interest" description="Disordered" evidence="1">
    <location>
        <begin position="24"/>
        <end position="72"/>
    </location>
</feature>
<proteinExistence type="predicted"/>
<name>A0A1B9P3I7_ALILO</name>
<feature type="signal peptide" evidence="2">
    <location>
        <begin position="1"/>
        <end position="24"/>
    </location>
</feature>